<dbReference type="InterPro" id="IPR036397">
    <property type="entry name" value="RNaseH_sf"/>
</dbReference>
<dbReference type="EMBL" id="LR812090">
    <property type="protein sequence ID" value="CAB9492699.1"/>
    <property type="molecule type" value="Genomic_DNA"/>
</dbReference>
<dbReference type="NCBIfam" id="NF033516">
    <property type="entry name" value="transpos_IS3"/>
    <property type="match status" value="1"/>
</dbReference>
<dbReference type="InterPro" id="IPR048020">
    <property type="entry name" value="Transpos_IS3"/>
</dbReference>
<evidence type="ECO:0000313" key="4">
    <source>
        <dbReference type="EMBL" id="CAB9494008.1"/>
    </source>
</evidence>
<evidence type="ECO:0000313" key="2">
    <source>
        <dbReference type="EMBL" id="CAB9492699.1"/>
    </source>
</evidence>
<proteinExistence type="predicted"/>
<dbReference type="GO" id="GO:0015074">
    <property type="term" value="P:DNA integration"/>
    <property type="evidence" value="ECO:0007669"/>
    <property type="project" value="InterPro"/>
</dbReference>
<dbReference type="EMBL" id="LR812090">
    <property type="protein sequence ID" value="CAB9493744.1"/>
    <property type="molecule type" value="Genomic_DNA"/>
</dbReference>
<dbReference type="GO" id="GO:0003676">
    <property type="term" value="F:nucleic acid binding"/>
    <property type="evidence" value="ECO:0007669"/>
    <property type="project" value="InterPro"/>
</dbReference>
<organism evidence="3 6">
    <name type="scientific">Alteromonas macleodii</name>
    <name type="common">Pseudoalteromonas macleodii</name>
    <dbReference type="NCBI Taxonomy" id="28108"/>
    <lineage>
        <taxon>Bacteria</taxon>
        <taxon>Pseudomonadati</taxon>
        <taxon>Pseudomonadota</taxon>
        <taxon>Gammaproteobacteria</taxon>
        <taxon>Alteromonadales</taxon>
        <taxon>Alteromonadaceae</taxon>
        <taxon>Alteromonas/Salinimonas group</taxon>
        <taxon>Alteromonas</taxon>
    </lineage>
</organism>
<evidence type="ECO:0000313" key="3">
    <source>
        <dbReference type="EMBL" id="CAB9493744.1"/>
    </source>
</evidence>
<dbReference type="Pfam" id="PF00665">
    <property type="entry name" value="rve"/>
    <property type="match status" value="1"/>
</dbReference>
<dbReference type="PANTHER" id="PTHR46889">
    <property type="entry name" value="TRANSPOSASE INSF FOR INSERTION SEQUENCE IS3B-RELATED"/>
    <property type="match status" value="1"/>
</dbReference>
<dbReference type="InterPro" id="IPR001584">
    <property type="entry name" value="Integrase_cat-core"/>
</dbReference>
<protein>
    <submittedName>
        <fullName evidence="3">Transposase</fullName>
    </submittedName>
</protein>
<dbReference type="Proteomes" id="UP000509458">
    <property type="component" value="Chromosome"/>
</dbReference>
<dbReference type="EMBL" id="LR812090">
    <property type="protein sequence ID" value="CAB9494008.1"/>
    <property type="molecule type" value="Genomic_DNA"/>
</dbReference>
<dbReference type="Gene3D" id="3.30.420.10">
    <property type="entry name" value="Ribonuclease H-like superfamily/Ribonuclease H"/>
    <property type="match status" value="1"/>
</dbReference>
<dbReference type="InterPro" id="IPR012337">
    <property type="entry name" value="RNaseH-like_sf"/>
</dbReference>
<evidence type="ECO:0000313" key="5">
    <source>
        <dbReference type="EMBL" id="CAB9495601.1"/>
    </source>
</evidence>
<sequence>MIDGVSVAKACRYLKISRQAYYQHCARSLKREAHEARVIQFVRQERMIQPRIGTRKLQYLLALVKIDIGRDHLFNLLRERRLLVPTKRAYHKTTNSHHRFRCHPNLIKAGLKADKPNQLWVADITYLPTRSGESYVSLITDAYSRKIVGYQVDDNMRTQSVKQAFTQALKQKSTNEKLVHHSDRGIQYCSEEYQKLHRKHDVQCSMTDGYDCYQNALAERINGILKNEYLLHKPRDLEEARKMVAESVAIYNGRRPHLALKYKTPDEIHRAF</sequence>
<dbReference type="PROSITE" id="PS50994">
    <property type="entry name" value="INTEGRASE"/>
    <property type="match status" value="1"/>
</dbReference>
<dbReference type="InterPro" id="IPR050900">
    <property type="entry name" value="Transposase_IS3/IS150/IS904"/>
</dbReference>
<feature type="domain" description="Integrase catalytic" evidence="1">
    <location>
        <begin position="112"/>
        <end position="272"/>
    </location>
</feature>
<reference evidence="3 6" key="1">
    <citation type="submission" date="2020-06" db="EMBL/GenBank/DDBJ databases">
        <authorList>
            <person name="Duchaud E."/>
        </authorList>
    </citation>
    <scope>NUCLEOTIDE SEQUENCE [LARGE SCALE GENOMIC DNA]</scope>
    <source>
        <strain evidence="3">Alteromonas fortis</strain>
    </source>
</reference>
<name>A0A6T9Y4V8_ALTMA</name>
<dbReference type="SUPFAM" id="SSF53098">
    <property type="entry name" value="Ribonuclease H-like"/>
    <property type="match status" value="1"/>
</dbReference>
<accession>A0A6T9Y4V8</accession>
<dbReference type="AlphaFoldDB" id="A0A6T9Y4V8"/>
<evidence type="ECO:0000259" key="1">
    <source>
        <dbReference type="PROSITE" id="PS50994"/>
    </source>
</evidence>
<dbReference type="EMBL" id="LR812090">
    <property type="protein sequence ID" value="CAB9495601.1"/>
    <property type="molecule type" value="Genomic_DNA"/>
</dbReference>
<gene>
    <name evidence="2" type="ORF">ALFOR1_20135</name>
    <name evidence="3" type="ORF">ALFOR1_30673</name>
    <name evidence="4" type="ORF">ALFOR1_30949</name>
    <name evidence="5" type="ORF">ALFOR1_60135</name>
</gene>
<dbReference type="PANTHER" id="PTHR46889:SF5">
    <property type="entry name" value="INTEGRASE PROTEIN"/>
    <property type="match status" value="1"/>
</dbReference>
<evidence type="ECO:0000313" key="6">
    <source>
        <dbReference type="Proteomes" id="UP000509458"/>
    </source>
</evidence>